<evidence type="ECO:0000313" key="2">
    <source>
        <dbReference type="Proteomes" id="UP000617634"/>
    </source>
</evidence>
<protein>
    <submittedName>
        <fullName evidence="1">Biliverdin-producing heme oxygenase</fullName>
    </submittedName>
</protein>
<dbReference type="CDD" id="cd19166">
    <property type="entry name" value="HemeO-bac"/>
    <property type="match status" value="1"/>
</dbReference>
<dbReference type="InterPro" id="IPR016084">
    <property type="entry name" value="Haem_Oase-like_multi-hlx"/>
</dbReference>
<accession>A0A931MJY6</accession>
<reference evidence="1" key="1">
    <citation type="submission" date="2020-11" db="EMBL/GenBank/DDBJ databases">
        <title>Novosphingobium aureum sp. nov., a marine bacterium isolated from sediment of a salt flat.</title>
        <authorList>
            <person name="Yoo Y."/>
            <person name="Kim J.-J."/>
        </authorList>
    </citation>
    <scope>NUCLEOTIDE SEQUENCE</scope>
    <source>
        <strain evidence="1">YJ-S2-02</strain>
    </source>
</reference>
<dbReference type="EMBL" id="JADZGI010000001">
    <property type="protein sequence ID" value="MBH0112312.1"/>
    <property type="molecule type" value="Genomic_DNA"/>
</dbReference>
<gene>
    <name evidence="1" type="ORF">I5E68_05010</name>
</gene>
<dbReference type="Gene3D" id="1.20.910.10">
    <property type="entry name" value="Heme oxygenase-like"/>
    <property type="match status" value="1"/>
</dbReference>
<dbReference type="SUPFAM" id="SSF48613">
    <property type="entry name" value="Heme oxygenase-like"/>
    <property type="match status" value="1"/>
</dbReference>
<evidence type="ECO:0000313" key="1">
    <source>
        <dbReference type="EMBL" id="MBH0112312.1"/>
    </source>
</evidence>
<comment type="caution">
    <text evidence="1">The sequence shown here is derived from an EMBL/GenBank/DDBJ whole genome shotgun (WGS) entry which is preliminary data.</text>
</comment>
<proteinExistence type="predicted"/>
<name>A0A931MJY6_9SPHN</name>
<dbReference type="AlphaFoldDB" id="A0A931MJY6"/>
<keyword evidence="2" id="KW-1185">Reference proteome</keyword>
<sequence>MLSQLRKATGPSHARLDEAFGSLDLGREADLRRFLGAHAMALSPLFSTFHRFVERELALPCPDFPAMLAADLAERGLPVSALVALDIPQAVVPEEGAAGVCYVIAGSRLGNEVIRREGYQGRTTGSPSRYMEDDTGHAVWKALVPWFAKQEFSAVEAAAIEGAALAAFTTFETAFTVSATLEESQKQELNG</sequence>
<dbReference type="Proteomes" id="UP000617634">
    <property type="component" value="Unassembled WGS sequence"/>
</dbReference>
<organism evidence="1 2">
    <name type="scientific">Novosphingobium aureum</name>
    <dbReference type="NCBI Taxonomy" id="2792964"/>
    <lineage>
        <taxon>Bacteria</taxon>
        <taxon>Pseudomonadati</taxon>
        <taxon>Pseudomonadota</taxon>
        <taxon>Alphaproteobacteria</taxon>
        <taxon>Sphingomonadales</taxon>
        <taxon>Sphingomonadaceae</taxon>
        <taxon>Novosphingobium</taxon>
    </lineage>
</organism>
<dbReference type="RefSeq" id="WP_197161405.1">
    <property type="nucleotide sequence ID" value="NZ_JADZGI010000001.1"/>
</dbReference>